<protein>
    <submittedName>
        <fullName evidence="1">Uncharacterized protein</fullName>
    </submittedName>
</protein>
<reference evidence="1" key="1">
    <citation type="submission" date="2018-06" db="EMBL/GenBank/DDBJ databases">
        <authorList>
            <person name="Zhirakovskaya E."/>
        </authorList>
    </citation>
    <scope>NUCLEOTIDE SEQUENCE</scope>
</reference>
<dbReference type="AlphaFoldDB" id="A0A3B0XAR5"/>
<dbReference type="EMBL" id="UOFG01000039">
    <property type="protein sequence ID" value="VAW58559.1"/>
    <property type="molecule type" value="Genomic_DNA"/>
</dbReference>
<evidence type="ECO:0000313" key="1">
    <source>
        <dbReference type="EMBL" id="VAW58559.1"/>
    </source>
</evidence>
<gene>
    <name evidence="1" type="ORF">MNBD_GAMMA11-2512</name>
</gene>
<name>A0A3B0XAR5_9ZZZZ</name>
<proteinExistence type="predicted"/>
<organism evidence="1">
    <name type="scientific">hydrothermal vent metagenome</name>
    <dbReference type="NCBI Taxonomy" id="652676"/>
    <lineage>
        <taxon>unclassified sequences</taxon>
        <taxon>metagenomes</taxon>
        <taxon>ecological metagenomes</taxon>
    </lineage>
</organism>
<sequence length="107" mass="11488">MKMLNILPVFSATLLVLTTGAVNAAPPGFSAAIKNSLGQLEKSPYKALEVHTTSGSFSGEFVSQSKDVIVLKTKTGDFQMKLGKEKIRLTSIKVNSITAISVYVLDR</sequence>
<accession>A0A3B0XAR5</accession>